<reference evidence="2" key="1">
    <citation type="journal article" date="2020" name="Fungal Divers.">
        <title>Resolving the Mortierellaceae phylogeny through synthesis of multi-gene phylogenetics and phylogenomics.</title>
        <authorList>
            <person name="Vandepol N."/>
            <person name="Liber J."/>
            <person name="Desiro A."/>
            <person name="Na H."/>
            <person name="Kennedy M."/>
            <person name="Barry K."/>
            <person name="Grigoriev I.V."/>
            <person name="Miller A.N."/>
            <person name="O'Donnell K."/>
            <person name="Stajich J.E."/>
            <person name="Bonito G."/>
        </authorList>
    </citation>
    <scope>NUCLEOTIDE SEQUENCE</scope>
    <source>
        <strain evidence="2">BC1065</strain>
    </source>
</reference>
<name>A0A9P6U5T7_9FUNG</name>
<sequence length="667" mass="75454">MNLPSELATGTMLDSELRRDWQDSSEPAGRYHDSPNIAPSLRKRAHLIRSFSFSGFGSLEFDRVMECFSSPGRNSRLLSNALNAGRLSKIVLTRFEPTSHIINTLHNEQPNLREIVLHPTAYPNDQSLTFEELFEVVPKWRLLETFEYNCRRHHFDTPFNSIVKFLSKCSHLQHLVLLCPIIVGFEDLSSIAESRHHLPPLVTLKLSTFSWYQIQEKSGIHPALSLLLRQFPTLQSLSIHVQFSFERAETPPDQRWEYALANSKTLKKVEMLPDRIRQNMEGLQVQHSAAVNAISTSLAQSLTSIRLERAFPKTSDEAFIELFTQCVHLQDFSLHQSEISDSALEVLASVQESLQARLTHVGLRSLCLQSCRNISASPLARILFGCAGIVSLTIIDSSPVALELFTQPRAPTNITKLHPNGVLWACSNRLESLHLDMNAGRYRVEVTRNSDFADQHCGPRAVYSDVDDDSDDSYDEDMDLGPAYDQRIPDAYAVNEMALIRRQLDALVKLRVLRLEGVAMTYDLLLVPDLDGQLSHGSVSSSSSLSSCDERRSRSPAQSADDLDLSKPKKQQEKSKSLFRVIRPLTTGILCSVRILTNMYFPNHSGLYQRASHPTNHEISKEVNSVKEWWRMHAMALFEGGSIGTEYHPQYNKVVFRVYSQSELSNH</sequence>
<dbReference type="SUPFAM" id="SSF52047">
    <property type="entry name" value="RNI-like"/>
    <property type="match status" value="1"/>
</dbReference>
<dbReference type="OrthoDB" id="10382387at2759"/>
<evidence type="ECO:0000256" key="1">
    <source>
        <dbReference type="SAM" id="MobiDB-lite"/>
    </source>
</evidence>
<keyword evidence="3" id="KW-1185">Reference proteome</keyword>
<organism evidence="2 3">
    <name type="scientific">Actinomortierella ambigua</name>
    <dbReference type="NCBI Taxonomy" id="1343610"/>
    <lineage>
        <taxon>Eukaryota</taxon>
        <taxon>Fungi</taxon>
        <taxon>Fungi incertae sedis</taxon>
        <taxon>Mucoromycota</taxon>
        <taxon>Mortierellomycotina</taxon>
        <taxon>Mortierellomycetes</taxon>
        <taxon>Mortierellales</taxon>
        <taxon>Mortierellaceae</taxon>
        <taxon>Actinomortierella</taxon>
    </lineage>
</organism>
<dbReference type="Gene3D" id="3.80.10.10">
    <property type="entry name" value="Ribonuclease Inhibitor"/>
    <property type="match status" value="1"/>
</dbReference>
<feature type="compositionally biased region" description="Low complexity" evidence="1">
    <location>
        <begin position="538"/>
        <end position="547"/>
    </location>
</feature>
<dbReference type="EMBL" id="JAAAJB010000249">
    <property type="protein sequence ID" value="KAG0260419.1"/>
    <property type="molecule type" value="Genomic_DNA"/>
</dbReference>
<dbReference type="InterPro" id="IPR032675">
    <property type="entry name" value="LRR_dom_sf"/>
</dbReference>
<proteinExistence type="predicted"/>
<protein>
    <submittedName>
        <fullName evidence="2">Uncharacterized protein</fullName>
    </submittedName>
</protein>
<gene>
    <name evidence="2" type="ORF">DFQ27_003535</name>
</gene>
<dbReference type="Proteomes" id="UP000807716">
    <property type="component" value="Unassembled WGS sequence"/>
</dbReference>
<dbReference type="AlphaFoldDB" id="A0A9P6U5T7"/>
<evidence type="ECO:0000313" key="2">
    <source>
        <dbReference type="EMBL" id="KAG0260419.1"/>
    </source>
</evidence>
<comment type="caution">
    <text evidence="2">The sequence shown here is derived from an EMBL/GenBank/DDBJ whole genome shotgun (WGS) entry which is preliminary data.</text>
</comment>
<evidence type="ECO:0000313" key="3">
    <source>
        <dbReference type="Proteomes" id="UP000807716"/>
    </source>
</evidence>
<accession>A0A9P6U5T7</accession>
<feature type="region of interest" description="Disordered" evidence="1">
    <location>
        <begin position="538"/>
        <end position="571"/>
    </location>
</feature>